<organism evidence="1">
    <name type="scientific">Faunusvirus sp</name>
    <dbReference type="NCBI Taxonomy" id="2487766"/>
    <lineage>
        <taxon>Viruses</taxon>
        <taxon>Varidnaviria</taxon>
        <taxon>Bamfordvirae</taxon>
        <taxon>Nucleocytoviricota</taxon>
        <taxon>Megaviricetes</taxon>
        <taxon>Imitervirales</taxon>
        <taxon>Mimiviridae</taxon>
    </lineage>
</organism>
<dbReference type="SUPFAM" id="SSF52799">
    <property type="entry name" value="(Phosphotyrosine protein) phosphatases II"/>
    <property type="match status" value="1"/>
</dbReference>
<sequence length="90" mass="10194">MISKLTALVKVGKDKAYDYMFAHKADVGTVERMNVSATYYDQVTSMISCYWSSLHEPTYIIDNLYIGSAVNAASYDELKRLNIQIIMNVT</sequence>
<accession>A0A3G4ZXP7</accession>
<name>A0A3G4ZXP7_9VIRU</name>
<dbReference type="EMBL" id="MK072169">
    <property type="protein sequence ID" value="AYV79687.1"/>
    <property type="molecule type" value="Genomic_DNA"/>
</dbReference>
<dbReference type="InterPro" id="IPR029021">
    <property type="entry name" value="Prot-tyrosine_phosphatase-like"/>
</dbReference>
<evidence type="ECO:0000313" key="1">
    <source>
        <dbReference type="EMBL" id="AYV79687.1"/>
    </source>
</evidence>
<reference evidence="1" key="1">
    <citation type="submission" date="2018-10" db="EMBL/GenBank/DDBJ databases">
        <title>Hidden diversity of soil giant viruses.</title>
        <authorList>
            <person name="Schulz F."/>
            <person name="Alteio L."/>
            <person name="Goudeau D."/>
            <person name="Ryan E.M."/>
            <person name="Malmstrom R.R."/>
            <person name="Blanchard J."/>
            <person name="Woyke T."/>
        </authorList>
    </citation>
    <scope>NUCLEOTIDE SEQUENCE</scope>
    <source>
        <strain evidence="1">FNV1</strain>
    </source>
</reference>
<dbReference type="Gene3D" id="3.90.190.10">
    <property type="entry name" value="Protein tyrosine phosphatase superfamily"/>
    <property type="match status" value="1"/>
</dbReference>
<feature type="non-terminal residue" evidence="1">
    <location>
        <position position="90"/>
    </location>
</feature>
<proteinExistence type="predicted"/>
<protein>
    <submittedName>
        <fullName evidence="1">Uncharacterized protein</fullName>
    </submittedName>
</protein>
<gene>
    <name evidence="1" type="ORF">Faunusvirus38_1</name>
</gene>